<feature type="non-terminal residue" evidence="3">
    <location>
        <position position="1"/>
    </location>
</feature>
<feature type="transmembrane region" description="Helical" evidence="2">
    <location>
        <begin position="20"/>
        <end position="40"/>
    </location>
</feature>
<organism evidence="3 4">
    <name type="scientific">Eragrostis curvula</name>
    <name type="common">weeping love grass</name>
    <dbReference type="NCBI Taxonomy" id="38414"/>
    <lineage>
        <taxon>Eukaryota</taxon>
        <taxon>Viridiplantae</taxon>
        <taxon>Streptophyta</taxon>
        <taxon>Embryophyta</taxon>
        <taxon>Tracheophyta</taxon>
        <taxon>Spermatophyta</taxon>
        <taxon>Magnoliopsida</taxon>
        <taxon>Liliopsida</taxon>
        <taxon>Poales</taxon>
        <taxon>Poaceae</taxon>
        <taxon>PACMAD clade</taxon>
        <taxon>Chloridoideae</taxon>
        <taxon>Eragrostideae</taxon>
        <taxon>Eragrostidinae</taxon>
        <taxon>Eragrostis</taxon>
    </lineage>
</organism>
<feature type="compositionally biased region" description="Low complexity" evidence="1">
    <location>
        <begin position="182"/>
        <end position="194"/>
    </location>
</feature>
<accession>A0A5J9TMY0</accession>
<comment type="caution">
    <text evidence="3">The sequence shown here is derived from an EMBL/GenBank/DDBJ whole genome shotgun (WGS) entry which is preliminary data.</text>
</comment>
<keyword evidence="2" id="KW-0812">Transmembrane</keyword>
<evidence type="ECO:0000313" key="3">
    <source>
        <dbReference type="EMBL" id="TVU12577.1"/>
    </source>
</evidence>
<dbReference type="OrthoDB" id="1703859at2759"/>
<name>A0A5J9TMY0_9POAL</name>
<feature type="region of interest" description="Disordered" evidence="1">
    <location>
        <begin position="180"/>
        <end position="210"/>
    </location>
</feature>
<keyword evidence="4" id="KW-1185">Reference proteome</keyword>
<dbReference type="Gramene" id="TVU12577">
    <property type="protein sequence ID" value="TVU12577"/>
    <property type="gene ID" value="EJB05_46228"/>
</dbReference>
<reference evidence="3 4" key="1">
    <citation type="journal article" date="2019" name="Sci. Rep.">
        <title>A high-quality genome of Eragrostis curvula grass provides insights into Poaceae evolution and supports new strategies to enhance forage quality.</title>
        <authorList>
            <person name="Carballo J."/>
            <person name="Santos B.A.C.M."/>
            <person name="Zappacosta D."/>
            <person name="Garbus I."/>
            <person name="Selva J.P."/>
            <person name="Gallo C.A."/>
            <person name="Diaz A."/>
            <person name="Albertini E."/>
            <person name="Caccamo M."/>
            <person name="Echenique V."/>
        </authorList>
    </citation>
    <scope>NUCLEOTIDE SEQUENCE [LARGE SCALE GENOMIC DNA]</scope>
    <source>
        <strain evidence="4">cv. Victoria</strain>
        <tissue evidence="3">Leaf</tissue>
    </source>
</reference>
<dbReference type="AlphaFoldDB" id="A0A5J9TMY0"/>
<feature type="region of interest" description="Disordered" evidence="1">
    <location>
        <begin position="50"/>
        <end position="104"/>
    </location>
</feature>
<evidence type="ECO:0000256" key="1">
    <source>
        <dbReference type="SAM" id="MobiDB-lite"/>
    </source>
</evidence>
<keyword evidence="2" id="KW-1133">Transmembrane helix</keyword>
<dbReference type="PANTHER" id="PTHR36801">
    <property type="entry name" value="OS06G0150200 PROTEIN"/>
    <property type="match status" value="1"/>
</dbReference>
<gene>
    <name evidence="3" type="ORF">EJB05_46228</name>
</gene>
<evidence type="ECO:0000313" key="4">
    <source>
        <dbReference type="Proteomes" id="UP000324897"/>
    </source>
</evidence>
<dbReference type="Proteomes" id="UP000324897">
    <property type="component" value="Chromosome 3"/>
</dbReference>
<sequence length="210" mass="22014">MARALPPPDGSTSTFGHDAIALSFFVACVAATIVLVSSLCSACGRKPKTAAASDSGGAGSVSNGGHGDSHKAGAAGEEEEEVVTLSPELGTHGPIAPVALPSSTSKRRLSMSLSKNFSMNIPDKLRLSRRERKGDHKVESEDTLWKKGIILGEKCKIPGERDGEASDAVDPADEVVAESFRRSSYSRPISRSSSFALHQQQDTPGRASHS</sequence>
<proteinExistence type="predicted"/>
<protein>
    <submittedName>
        <fullName evidence="3">Uncharacterized protein</fullName>
    </submittedName>
</protein>
<dbReference type="EMBL" id="RWGY01000039">
    <property type="protein sequence ID" value="TVU12577.1"/>
    <property type="molecule type" value="Genomic_DNA"/>
</dbReference>
<keyword evidence="2" id="KW-0472">Membrane</keyword>
<dbReference type="PANTHER" id="PTHR36801:SF3">
    <property type="entry name" value="OS06G0150300 PROTEIN"/>
    <property type="match status" value="1"/>
</dbReference>
<evidence type="ECO:0000256" key="2">
    <source>
        <dbReference type="SAM" id="Phobius"/>
    </source>
</evidence>
<feature type="compositionally biased region" description="Gly residues" evidence="1">
    <location>
        <begin position="56"/>
        <end position="66"/>
    </location>
</feature>